<organism evidence="3 4">
    <name type="scientific">Lophiostoma macrostomum CBS 122681</name>
    <dbReference type="NCBI Taxonomy" id="1314788"/>
    <lineage>
        <taxon>Eukaryota</taxon>
        <taxon>Fungi</taxon>
        <taxon>Dikarya</taxon>
        <taxon>Ascomycota</taxon>
        <taxon>Pezizomycotina</taxon>
        <taxon>Dothideomycetes</taxon>
        <taxon>Pleosporomycetidae</taxon>
        <taxon>Pleosporales</taxon>
        <taxon>Lophiostomataceae</taxon>
        <taxon>Lophiostoma</taxon>
    </lineage>
</organism>
<evidence type="ECO:0000256" key="2">
    <source>
        <dbReference type="SAM" id="SignalP"/>
    </source>
</evidence>
<name>A0A6A6TCP3_9PLEO</name>
<protein>
    <submittedName>
        <fullName evidence="3">Uncharacterized protein</fullName>
    </submittedName>
</protein>
<gene>
    <name evidence="3" type="ORF">K491DRAFT_324965</name>
</gene>
<reference evidence="3" key="1">
    <citation type="journal article" date="2020" name="Stud. Mycol.">
        <title>101 Dothideomycetes genomes: a test case for predicting lifestyles and emergence of pathogens.</title>
        <authorList>
            <person name="Haridas S."/>
            <person name="Albert R."/>
            <person name="Binder M."/>
            <person name="Bloem J."/>
            <person name="Labutti K."/>
            <person name="Salamov A."/>
            <person name="Andreopoulos B."/>
            <person name="Baker S."/>
            <person name="Barry K."/>
            <person name="Bills G."/>
            <person name="Bluhm B."/>
            <person name="Cannon C."/>
            <person name="Castanera R."/>
            <person name="Culley D."/>
            <person name="Daum C."/>
            <person name="Ezra D."/>
            <person name="Gonzalez J."/>
            <person name="Henrissat B."/>
            <person name="Kuo A."/>
            <person name="Liang C."/>
            <person name="Lipzen A."/>
            <person name="Lutzoni F."/>
            <person name="Magnuson J."/>
            <person name="Mondo S."/>
            <person name="Nolan M."/>
            <person name="Ohm R."/>
            <person name="Pangilinan J."/>
            <person name="Park H.-J."/>
            <person name="Ramirez L."/>
            <person name="Alfaro M."/>
            <person name="Sun H."/>
            <person name="Tritt A."/>
            <person name="Yoshinaga Y."/>
            <person name="Zwiers L.-H."/>
            <person name="Turgeon B."/>
            <person name="Goodwin S."/>
            <person name="Spatafora J."/>
            <person name="Crous P."/>
            <person name="Grigoriev I."/>
        </authorList>
    </citation>
    <scope>NUCLEOTIDE SEQUENCE</scope>
    <source>
        <strain evidence="3">CBS 122681</strain>
    </source>
</reference>
<proteinExistence type="predicted"/>
<accession>A0A6A6TCP3</accession>
<evidence type="ECO:0000256" key="1">
    <source>
        <dbReference type="SAM" id="MobiDB-lite"/>
    </source>
</evidence>
<evidence type="ECO:0000313" key="4">
    <source>
        <dbReference type="Proteomes" id="UP000799324"/>
    </source>
</evidence>
<dbReference type="EMBL" id="MU004324">
    <property type="protein sequence ID" value="KAF2657570.1"/>
    <property type="molecule type" value="Genomic_DNA"/>
</dbReference>
<dbReference type="AlphaFoldDB" id="A0A6A6TCP3"/>
<keyword evidence="4" id="KW-1185">Reference proteome</keyword>
<evidence type="ECO:0000313" key="3">
    <source>
        <dbReference type="EMBL" id="KAF2657570.1"/>
    </source>
</evidence>
<dbReference type="Proteomes" id="UP000799324">
    <property type="component" value="Unassembled WGS sequence"/>
</dbReference>
<feature type="chain" id="PRO_5025561262" evidence="2">
    <location>
        <begin position="26"/>
        <end position="97"/>
    </location>
</feature>
<keyword evidence="2" id="KW-0732">Signal</keyword>
<feature type="signal peptide" evidence="2">
    <location>
        <begin position="1"/>
        <end position="25"/>
    </location>
</feature>
<sequence length="97" mass="10683">MTAARHGCSCIARLHVALRIIAALARGPPRELFDAPPCSPLYRRQEKRKAFRDKQSRVQDGLGFAASQDPQDLGAPVQHSAAHCRSSRLPVSIGRRK</sequence>
<feature type="region of interest" description="Disordered" evidence="1">
    <location>
        <begin position="62"/>
        <end position="97"/>
    </location>
</feature>